<proteinExistence type="predicted"/>
<dbReference type="Proteomes" id="UP000000763">
    <property type="component" value="Chromosome 8"/>
</dbReference>
<dbReference type="PROSITE" id="PS51257">
    <property type="entry name" value="PROKAR_LIPOPROTEIN"/>
    <property type="match status" value="1"/>
</dbReference>
<reference evidence="3" key="1">
    <citation type="journal article" date="2005" name="Nature">
        <title>The map-based sequence of the rice genome.</title>
        <authorList>
            <consortium name="International rice genome sequencing project (IRGSP)"/>
            <person name="Matsumoto T."/>
            <person name="Wu J."/>
            <person name="Kanamori H."/>
            <person name="Katayose Y."/>
            <person name="Fujisawa M."/>
            <person name="Namiki N."/>
            <person name="Mizuno H."/>
            <person name="Yamamoto K."/>
            <person name="Antonio B.A."/>
            <person name="Baba T."/>
            <person name="Sakata K."/>
            <person name="Nagamura Y."/>
            <person name="Aoki H."/>
            <person name="Arikawa K."/>
            <person name="Arita K."/>
            <person name="Bito T."/>
            <person name="Chiden Y."/>
            <person name="Fujitsuka N."/>
            <person name="Fukunaka R."/>
            <person name="Hamada M."/>
            <person name="Harada C."/>
            <person name="Hayashi A."/>
            <person name="Hijishita S."/>
            <person name="Honda M."/>
            <person name="Hosokawa S."/>
            <person name="Ichikawa Y."/>
            <person name="Idonuma A."/>
            <person name="Iijima M."/>
            <person name="Ikeda M."/>
            <person name="Ikeno M."/>
            <person name="Ito K."/>
            <person name="Ito S."/>
            <person name="Ito T."/>
            <person name="Ito Y."/>
            <person name="Ito Y."/>
            <person name="Iwabuchi A."/>
            <person name="Kamiya K."/>
            <person name="Karasawa W."/>
            <person name="Kurita K."/>
            <person name="Katagiri S."/>
            <person name="Kikuta A."/>
            <person name="Kobayashi H."/>
            <person name="Kobayashi N."/>
            <person name="Machita K."/>
            <person name="Maehara T."/>
            <person name="Masukawa M."/>
            <person name="Mizubayashi T."/>
            <person name="Mukai Y."/>
            <person name="Nagasaki H."/>
            <person name="Nagata Y."/>
            <person name="Naito S."/>
            <person name="Nakashima M."/>
            <person name="Nakama Y."/>
            <person name="Nakamichi Y."/>
            <person name="Nakamura M."/>
            <person name="Meguro A."/>
            <person name="Negishi M."/>
            <person name="Ohta I."/>
            <person name="Ohta T."/>
            <person name="Okamoto M."/>
            <person name="Ono N."/>
            <person name="Saji S."/>
            <person name="Sakaguchi M."/>
            <person name="Sakai K."/>
            <person name="Shibata M."/>
            <person name="Shimokawa T."/>
            <person name="Song J."/>
            <person name="Takazaki Y."/>
            <person name="Terasawa K."/>
            <person name="Tsugane M."/>
            <person name="Tsuji K."/>
            <person name="Ueda S."/>
            <person name="Waki K."/>
            <person name="Yamagata H."/>
            <person name="Yamamoto M."/>
            <person name="Yamamoto S."/>
            <person name="Yamane H."/>
            <person name="Yoshiki S."/>
            <person name="Yoshihara R."/>
            <person name="Yukawa K."/>
            <person name="Zhong H."/>
            <person name="Yano M."/>
            <person name="Yuan Q."/>
            <person name="Ouyang S."/>
            <person name="Liu J."/>
            <person name="Jones K.M."/>
            <person name="Gansberger K."/>
            <person name="Moffat K."/>
            <person name="Hill J."/>
            <person name="Bera J."/>
            <person name="Fadrosh D."/>
            <person name="Jin S."/>
            <person name="Johri S."/>
            <person name="Kim M."/>
            <person name="Overton L."/>
            <person name="Reardon M."/>
            <person name="Tsitrin T."/>
            <person name="Vuong H."/>
            <person name="Weaver B."/>
            <person name="Ciecko A."/>
            <person name="Tallon L."/>
            <person name="Jackson J."/>
            <person name="Pai G."/>
            <person name="Aken S.V."/>
            <person name="Utterback T."/>
            <person name="Reidmuller S."/>
            <person name="Feldblyum T."/>
            <person name="Hsiao J."/>
            <person name="Zismann V."/>
            <person name="Iobst S."/>
            <person name="de Vazeille A.R."/>
            <person name="Buell C.R."/>
            <person name="Ying K."/>
            <person name="Li Y."/>
            <person name="Lu T."/>
            <person name="Huang Y."/>
            <person name="Zhao Q."/>
            <person name="Feng Q."/>
            <person name="Zhang L."/>
            <person name="Zhu J."/>
            <person name="Weng Q."/>
            <person name="Mu J."/>
            <person name="Lu Y."/>
            <person name="Fan D."/>
            <person name="Liu Y."/>
            <person name="Guan J."/>
            <person name="Zhang Y."/>
            <person name="Yu S."/>
            <person name="Liu X."/>
            <person name="Zhang Y."/>
            <person name="Hong G."/>
            <person name="Han B."/>
            <person name="Choisne N."/>
            <person name="Demange N."/>
            <person name="Orjeda G."/>
            <person name="Samain S."/>
            <person name="Cattolico L."/>
            <person name="Pelletier E."/>
            <person name="Couloux A."/>
            <person name="Segurens B."/>
            <person name="Wincker P."/>
            <person name="D'Hont A."/>
            <person name="Scarpelli C."/>
            <person name="Weissenbach J."/>
            <person name="Salanoubat M."/>
            <person name="Quetier F."/>
            <person name="Yu Y."/>
            <person name="Kim H.R."/>
            <person name="Rambo T."/>
            <person name="Currie J."/>
            <person name="Collura K."/>
            <person name="Luo M."/>
            <person name="Yang T."/>
            <person name="Ammiraju J.S.S."/>
            <person name="Engler F."/>
            <person name="Soderlund C."/>
            <person name="Wing R.A."/>
            <person name="Palmer L.E."/>
            <person name="de la Bastide M."/>
            <person name="Spiegel L."/>
            <person name="Nascimento L."/>
            <person name="Zutavern T."/>
            <person name="O'Shaughnessy A."/>
            <person name="Dike S."/>
            <person name="Dedhia N."/>
            <person name="Preston R."/>
            <person name="Balija V."/>
            <person name="McCombie W.R."/>
            <person name="Chow T."/>
            <person name="Chen H."/>
            <person name="Chung M."/>
            <person name="Chen C."/>
            <person name="Shaw J."/>
            <person name="Wu H."/>
            <person name="Hsiao K."/>
            <person name="Chao Y."/>
            <person name="Chu M."/>
            <person name="Cheng C."/>
            <person name="Hour A."/>
            <person name="Lee P."/>
            <person name="Lin S."/>
            <person name="Lin Y."/>
            <person name="Liou J."/>
            <person name="Liu S."/>
            <person name="Hsing Y."/>
            <person name="Raghuvanshi S."/>
            <person name="Mohanty A."/>
            <person name="Bharti A.K."/>
            <person name="Gaur A."/>
            <person name="Gupta V."/>
            <person name="Kumar D."/>
            <person name="Ravi V."/>
            <person name="Vij S."/>
            <person name="Kapur A."/>
            <person name="Khurana P."/>
            <person name="Khurana P."/>
            <person name="Khurana J.P."/>
            <person name="Tyagi A.K."/>
            <person name="Gaikwad K."/>
            <person name="Singh A."/>
            <person name="Dalal V."/>
            <person name="Srivastava S."/>
            <person name="Dixit A."/>
            <person name="Pal A.K."/>
            <person name="Ghazi I.A."/>
            <person name="Yadav M."/>
            <person name="Pandit A."/>
            <person name="Bhargava A."/>
            <person name="Sureshbabu K."/>
            <person name="Batra K."/>
            <person name="Sharma T.R."/>
            <person name="Mohapatra T."/>
            <person name="Singh N.K."/>
            <person name="Messing J."/>
            <person name="Nelson A.B."/>
            <person name="Fuks G."/>
            <person name="Kavchok S."/>
            <person name="Keizer G."/>
            <person name="Linton E."/>
            <person name="Llaca V."/>
            <person name="Song R."/>
            <person name="Tanyolac B."/>
            <person name="Young S."/>
            <person name="Ho-Il K."/>
            <person name="Hahn J.H."/>
            <person name="Sangsakoo G."/>
            <person name="Vanavichit A."/>
            <person name="de Mattos Luiz.A.T."/>
            <person name="Zimmer P.D."/>
            <person name="Malone G."/>
            <person name="Dellagostin O."/>
            <person name="de Oliveira A.C."/>
            <person name="Bevan M."/>
            <person name="Bancroft I."/>
            <person name="Minx P."/>
            <person name="Cordum H."/>
            <person name="Wilson R."/>
            <person name="Cheng Z."/>
            <person name="Jin W."/>
            <person name="Jiang J."/>
            <person name="Leong S.A."/>
            <person name="Iwama H."/>
            <person name="Gojobori T."/>
            <person name="Itoh T."/>
            <person name="Niimura Y."/>
            <person name="Fujii Y."/>
            <person name="Habara T."/>
            <person name="Sakai H."/>
            <person name="Sato Y."/>
            <person name="Wilson G."/>
            <person name="Kumar K."/>
            <person name="McCouch S."/>
            <person name="Juretic N."/>
            <person name="Hoen D."/>
            <person name="Wright S."/>
            <person name="Bruskiewich R."/>
            <person name="Bureau T."/>
            <person name="Miyao A."/>
            <person name="Hirochika H."/>
            <person name="Nishikawa T."/>
            <person name="Kadowaki K."/>
            <person name="Sugiura M."/>
            <person name="Burr B."/>
            <person name="Sasaki T."/>
        </authorList>
    </citation>
    <scope>NUCLEOTIDE SEQUENCE [LARGE SCALE GENOMIC DNA]</scope>
    <source>
        <strain evidence="3">cv. Nipponbare</strain>
    </source>
</reference>
<evidence type="ECO:0000313" key="2">
    <source>
        <dbReference type="EMBL" id="BAD09752.1"/>
    </source>
</evidence>
<reference evidence="3" key="2">
    <citation type="journal article" date="2008" name="Nucleic Acids Res.">
        <title>The rice annotation project database (RAP-DB): 2008 update.</title>
        <authorList>
            <consortium name="The rice annotation project (RAP)"/>
        </authorList>
    </citation>
    <scope>GENOME REANNOTATION</scope>
    <source>
        <strain evidence="3">cv. Nipponbare</strain>
    </source>
</reference>
<evidence type="ECO:0000313" key="3">
    <source>
        <dbReference type="Proteomes" id="UP000000763"/>
    </source>
</evidence>
<accession>Q6ZB88</accession>
<feature type="compositionally biased region" description="Pro residues" evidence="1">
    <location>
        <begin position="70"/>
        <end position="81"/>
    </location>
</feature>
<name>Q6ZB88_ORYSJ</name>
<dbReference type="AlphaFoldDB" id="Q6ZB88"/>
<organism evidence="2 3">
    <name type="scientific">Oryza sativa subsp. japonica</name>
    <name type="common">Rice</name>
    <dbReference type="NCBI Taxonomy" id="39947"/>
    <lineage>
        <taxon>Eukaryota</taxon>
        <taxon>Viridiplantae</taxon>
        <taxon>Streptophyta</taxon>
        <taxon>Embryophyta</taxon>
        <taxon>Tracheophyta</taxon>
        <taxon>Spermatophyta</taxon>
        <taxon>Magnoliopsida</taxon>
        <taxon>Liliopsida</taxon>
        <taxon>Poales</taxon>
        <taxon>Poaceae</taxon>
        <taxon>BOP clade</taxon>
        <taxon>Oryzoideae</taxon>
        <taxon>Oryzeae</taxon>
        <taxon>Oryzinae</taxon>
        <taxon>Oryza</taxon>
        <taxon>Oryza sativa</taxon>
    </lineage>
</organism>
<gene>
    <name evidence="2" type="primary">OJ1113_A10.23</name>
</gene>
<sequence length="128" mass="13513">MRHGNYIVYVGVVQGCISTFDLLDCSGRRLLSPLPPRAATSPPSTARRLLPPLPPRAATSPPSTLLPIHWAPPPPPWPNPPRAATSLPIHRAPLPPVPRRNPPTFSTPSSKSAAAASSKFEAASAVVP</sequence>
<feature type="compositionally biased region" description="Low complexity" evidence="1">
    <location>
        <begin position="102"/>
        <end position="128"/>
    </location>
</feature>
<feature type="region of interest" description="Disordered" evidence="1">
    <location>
        <begin position="31"/>
        <end position="128"/>
    </location>
</feature>
<evidence type="ECO:0000256" key="1">
    <source>
        <dbReference type="SAM" id="MobiDB-lite"/>
    </source>
</evidence>
<protein>
    <submittedName>
        <fullName evidence="2">Uncharacterized protein</fullName>
    </submittedName>
</protein>
<dbReference type="EMBL" id="AP004643">
    <property type="protein sequence ID" value="BAD09752.1"/>
    <property type="molecule type" value="Genomic_DNA"/>
</dbReference>
<feature type="compositionally biased region" description="Low complexity" evidence="1">
    <location>
        <begin position="31"/>
        <end position="65"/>
    </location>
</feature>